<gene>
    <name evidence="1" type="ORF">LzC2_12520</name>
</gene>
<dbReference type="SUPFAM" id="SSF55298">
    <property type="entry name" value="YjgF-like"/>
    <property type="match status" value="1"/>
</dbReference>
<sequence length="156" mass="16769">MTPEETLLHDSINLPAPPEAIGVYEPIVRCGNLLFLSGHIAPPADPRFVGRVGDDVTLETAQKAADYVARQMLSTVRMEVGSLDHVLRPVKVTGFVQCTPDFRDVPKVINGFSQMLTKVFGGQGRCARSAVGVASLPAGVCVEVEAIFEVKPNTPR</sequence>
<evidence type="ECO:0008006" key="3">
    <source>
        <dbReference type="Google" id="ProtNLM"/>
    </source>
</evidence>
<accession>A0ABX1VAV0</accession>
<comment type="caution">
    <text evidence="1">The sequence shown here is derived from an EMBL/GenBank/DDBJ whole genome shotgun (WGS) entry which is preliminary data.</text>
</comment>
<protein>
    <recommendedName>
        <fullName evidence="3">RidA family protein</fullName>
    </recommendedName>
</protein>
<reference evidence="1 2" key="1">
    <citation type="journal article" date="2020" name="Syst. Appl. Microbiol.">
        <title>Alienimonas chondri sp. nov., a novel planctomycete isolated from the biofilm of the red alga Chondrus crispus.</title>
        <authorList>
            <person name="Vitorino I."/>
            <person name="Albuquerque L."/>
            <person name="Wiegand S."/>
            <person name="Kallscheuer N."/>
            <person name="da Costa M.S."/>
            <person name="Lobo-da-Cunha A."/>
            <person name="Jogler C."/>
            <person name="Lage O.M."/>
        </authorList>
    </citation>
    <scope>NUCLEOTIDE SEQUENCE [LARGE SCALE GENOMIC DNA]</scope>
    <source>
        <strain evidence="1 2">LzC2</strain>
    </source>
</reference>
<organism evidence="1 2">
    <name type="scientific">Alienimonas chondri</name>
    <dbReference type="NCBI Taxonomy" id="2681879"/>
    <lineage>
        <taxon>Bacteria</taxon>
        <taxon>Pseudomonadati</taxon>
        <taxon>Planctomycetota</taxon>
        <taxon>Planctomycetia</taxon>
        <taxon>Planctomycetales</taxon>
        <taxon>Planctomycetaceae</taxon>
        <taxon>Alienimonas</taxon>
    </lineage>
</organism>
<dbReference type="PANTHER" id="PTHR43760:SF1">
    <property type="entry name" value="ENDORIBONUCLEASE L-PSP_CHORISMATE MUTASE-LIKE DOMAIN-CONTAINING PROTEIN"/>
    <property type="match status" value="1"/>
</dbReference>
<dbReference type="PANTHER" id="PTHR43760">
    <property type="entry name" value="ENDORIBONUCLEASE-RELATED"/>
    <property type="match status" value="1"/>
</dbReference>
<dbReference type="InterPro" id="IPR035959">
    <property type="entry name" value="RutC-like_sf"/>
</dbReference>
<dbReference type="CDD" id="cd02199">
    <property type="entry name" value="YjgF_YER057c_UK114_like_1"/>
    <property type="match status" value="1"/>
</dbReference>
<dbReference type="EMBL" id="WTPX01000028">
    <property type="protein sequence ID" value="NNJ25184.1"/>
    <property type="molecule type" value="Genomic_DNA"/>
</dbReference>
<evidence type="ECO:0000313" key="1">
    <source>
        <dbReference type="EMBL" id="NNJ25184.1"/>
    </source>
</evidence>
<dbReference type="InterPro" id="IPR013813">
    <property type="entry name" value="Endoribo_LPSP/chorism_mut-like"/>
</dbReference>
<proteinExistence type="predicted"/>
<dbReference type="InterPro" id="IPR006175">
    <property type="entry name" value="YjgF/YER057c/UK114"/>
</dbReference>
<dbReference type="Proteomes" id="UP000609651">
    <property type="component" value="Unassembled WGS sequence"/>
</dbReference>
<keyword evidence="2" id="KW-1185">Reference proteome</keyword>
<name>A0ABX1VAV0_9PLAN</name>
<dbReference type="Gene3D" id="3.30.1330.40">
    <property type="entry name" value="RutC-like"/>
    <property type="match status" value="1"/>
</dbReference>
<evidence type="ECO:0000313" key="2">
    <source>
        <dbReference type="Proteomes" id="UP000609651"/>
    </source>
</evidence>
<dbReference type="Pfam" id="PF01042">
    <property type="entry name" value="Ribonuc_L-PSP"/>
    <property type="match status" value="1"/>
</dbReference>